<evidence type="ECO:0000256" key="2">
    <source>
        <dbReference type="ARBA" id="ARBA00023002"/>
    </source>
</evidence>
<dbReference type="Pfam" id="PF00106">
    <property type="entry name" value="adh_short"/>
    <property type="match status" value="1"/>
</dbReference>
<reference evidence="4 5" key="1">
    <citation type="submission" date="2016-06" db="EMBL/GenBank/DDBJ databases">
        <authorList>
            <person name="Kjaerup R.B."/>
            <person name="Dalgaard T.S."/>
            <person name="Juul-Madsen H.R."/>
        </authorList>
    </citation>
    <scope>NUCLEOTIDE SEQUENCE [LARGE SCALE GENOMIC DNA]</scope>
    <source>
        <strain evidence="4 5">1165133.8</strain>
    </source>
</reference>
<evidence type="ECO:0000256" key="3">
    <source>
        <dbReference type="RuleBase" id="RU000363"/>
    </source>
</evidence>
<evidence type="ECO:0000256" key="1">
    <source>
        <dbReference type="ARBA" id="ARBA00006484"/>
    </source>
</evidence>
<dbReference type="PROSITE" id="PS00061">
    <property type="entry name" value="ADH_SHORT"/>
    <property type="match status" value="1"/>
</dbReference>
<evidence type="ECO:0000313" key="4">
    <source>
        <dbReference type="EMBL" id="OBK30598.1"/>
    </source>
</evidence>
<dbReference type="AlphaFoldDB" id="A0A1A3P8P2"/>
<dbReference type="EMBL" id="LZLS01000024">
    <property type="protein sequence ID" value="OBK30598.1"/>
    <property type="molecule type" value="Genomic_DNA"/>
</dbReference>
<proteinExistence type="inferred from homology"/>
<gene>
    <name evidence="4" type="ORF">A5634_00880</name>
</gene>
<dbReference type="InterPro" id="IPR020904">
    <property type="entry name" value="Sc_DH/Rdtase_CS"/>
</dbReference>
<evidence type="ECO:0008006" key="6">
    <source>
        <dbReference type="Google" id="ProtNLM"/>
    </source>
</evidence>
<accession>A0A1A3P8P2</accession>
<dbReference type="PANTHER" id="PTHR44169:SF6">
    <property type="entry name" value="NADPH-DEPENDENT 1-ACYLDIHYDROXYACETONE PHOSPHATE REDUCTASE"/>
    <property type="match status" value="1"/>
</dbReference>
<dbReference type="GO" id="GO:0016491">
    <property type="term" value="F:oxidoreductase activity"/>
    <property type="evidence" value="ECO:0007669"/>
    <property type="project" value="UniProtKB-KW"/>
</dbReference>
<dbReference type="PRINTS" id="PR00081">
    <property type="entry name" value="GDHRDH"/>
</dbReference>
<keyword evidence="2" id="KW-0560">Oxidoreductase</keyword>
<dbReference type="SUPFAM" id="SSF51735">
    <property type="entry name" value="NAD(P)-binding Rossmann-fold domains"/>
    <property type="match status" value="1"/>
</dbReference>
<comment type="caution">
    <text evidence="4">The sequence shown here is derived from an EMBL/GenBank/DDBJ whole genome shotgun (WGS) entry which is preliminary data.</text>
</comment>
<dbReference type="OrthoDB" id="9792003at2"/>
<dbReference type="InterPro" id="IPR002347">
    <property type="entry name" value="SDR_fam"/>
</dbReference>
<dbReference type="Proteomes" id="UP000093928">
    <property type="component" value="Unassembled WGS sequence"/>
</dbReference>
<name>A0A1A3P8P2_MYCAS</name>
<dbReference type="RefSeq" id="WP_065142611.1">
    <property type="nucleotide sequence ID" value="NZ_LZLS01000024.1"/>
</dbReference>
<evidence type="ECO:0000313" key="5">
    <source>
        <dbReference type="Proteomes" id="UP000093928"/>
    </source>
</evidence>
<dbReference type="PRINTS" id="PR00080">
    <property type="entry name" value="SDRFAMILY"/>
</dbReference>
<protein>
    <recommendedName>
        <fullName evidence="6">Short-chain dehydrogenase</fullName>
    </recommendedName>
</protein>
<organism evidence="4 5">
    <name type="scientific">Mycobacterium asiaticum</name>
    <dbReference type="NCBI Taxonomy" id="1790"/>
    <lineage>
        <taxon>Bacteria</taxon>
        <taxon>Bacillati</taxon>
        <taxon>Actinomycetota</taxon>
        <taxon>Actinomycetes</taxon>
        <taxon>Mycobacteriales</taxon>
        <taxon>Mycobacteriaceae</taxon>
        <taxon>Mycobacterium</taxon>
    </lineage>
</organism>
<comment type="similarity">
    <text evidence="1 3">Belongs to the short-chain dehydrogenases/reductases (SDR) family.</text>
</comment>
<dbReference type="Gene3D" id="3.40.50.720">
    <property type="entry name" value="NAD(P)-binding Rossmann-like Domain"/>
    <property type="match status" value="1"/>
</dbReference>
<dbReference type="PANTHER" id="PTHR44169">
    <property type="entry name" value="NADPH-DEPENDENT 1-ACYLDIHYDROXYACETONE PHOSPHATE REDUCTASE"/>
    <property type="match status" value="1"/>
</dbReference>
<dbReference type="InterPro" id="IPR036291">
    <property type="entry name" value="NAD(P)-bd_dom_sf"/>
</dbReference>
<sequence length="281" mass="31113">MKSAFITGAATGIGEALAVRLQREGWLVFTGYRSSPPGNARWCGQPNIVAVQCDVTDLEDVRAAARTVEAATGGTLDLLVNNAGYSPHEGVIEAADMAEYRRAYEVNLWGPLNVIQAMAPLLRKSRGRIVNTGSASVYMTVPMYSAYPSSKMALKVVSQHLRMELAPFGIQVTTLEPGGVDTAMVDLSPEAEERQWETIPAELREHYRRHFVSGATAIGDNFTFIPPDAFADLVWKRVISAKRLKPSYLIGPKVTALPWMHRLLPARQVEKIWRRMFGRKD</sequence>